<organism evidence="3 4">
    <name type="scientific">Spirosoma liriopis</name>
    <dbReference type="NCBI Taxonomy" id="2937440"/>
    <lineage>
        <taxon>Bacteria</taxon>
        <taxon>Pseudomonadati</taxon>
        <taxon>Bacteroidota</taxon>
        <taxon>Cytophagia</taxon>
        <taxon>Cytophagales</taxon>
        <taxon>Cytophagaceae</taxon>
        <taxon>Spirosoma</taxon>
    </lineage>
</organism>
<dbReference type="RefSeq" id="WP_232558190.1">
    <property type="nucleotide sequence ID" value="NZ_JALPRF010000003.1"/>
</dbReference>
<evidence type="ECO:0000256" key="1">
    <source>
        <dbReference type="SAM" id="MobiDB-lite"/>
    </source>
</evidence>
<sequence length="104" mass="11970">MKSLLLMLLATGFAYAQLPATTIRRDSLPDTQRAMPTLLPANSFYRQPTDPDNVVRATLDNMPVKIPDSSTYYTLQRYRPSYPPDKQTPMPGERHWRQHVPKKP</sequence>
<feature type="signal peptide" evidence="2">
    <location>
        <begin position="1"/>
        <end position="16"/>
    </location>
</feature>
<reference evidence="3 4" key="1">
    <citation type="submission" date="2022-04" db="EMBL/GenBank/DDBJ databases">
        <title>Spirosoma sp. strain RP8 genome sequencing and assembly.</title>
        <authorList>
            <person name="Jung Y."/>
        </authorList>
    </citation>
    <scope>NUCLEOTIDE SEQUENCE [LARGE SCALE GENOMIC DNA]</scope>
    <source>
        <strain evidence="3 4">RP8</strain>
    </source>
</reference>
<proteinExistence type="predicted"/>
<accession>A0ABT0HP76</accession>
<evidence type="ECO:0000256" key="2">
    <source>
        <dbReference type="SAM" id="SignalP"/>
    </source>
</evidence>
<evidence type="ECO:0000313" key="3">
    <source>
        <dbReference type="EMBL" id="MCK8493971.1"/>
    </source>
</evidence>
<dbReference type="Proteomes" id="UP001202180">
    <property type="component" value="Unassembled WGS sequence"/>
</dbReference>
<keyword evidence="2" id="KW-0732">Signal</keyword>
<gene>
    <name evidence="3" type="ORF">M0L20_19045</name>
</gene>
<comment type="caution">
    <text evidence="3">The sequence shown here is derived from an EMBL/GenBank/DDBJ whole genome shotgun (WGS) entry which is preliminary data.</text>
</comment>
<dbReference type="EMBL" id="JALPRF010000003">
    <property type="protein sequence ID" value="MCK8493971.1"/>
    <property type="molecule type" value="Genomic_DNA"/>
</dbReference>
<name>A0ABT0HP76_9BACT</name>
<feature type="region of interest" description="Disordered" evidence="1">
    <location>
        <begin position="79"/>
        <end position="104"/>
    </location>
</feature>
<feature type="chain" id="PRO_5045960683" evidence="2">
    <location>
        <begin position="17"/>
        <end position="104"/>
    </location>
</feature>
<keyword evidence="4" id="KW-1185">Reference proteome</keyword>
<protein>
    <submittedName>
        <fullName evidence="3">Uncharacterized protein</fullName>
    </submittedName>
</protein>
<evidence type="ECO:0000313" key="4">
    <source>
        <dbReference type="Proteomes" id="UP001202180"/>
    </source>
</evidence>